<dbReference type="Proteomes" id="UP001472866">
    <property type="component" value="Chromosome 13"/>
</dbReference>
<dbReference type="Pfam" id="PF08783">
    <property type="entry name" value="DWNN"/>
    <property type="match status" value="1"/>
</dbReference>
<dbReference type="PANTHER" id="PTHR15439:SF0">
    <property type="entry name" value="CELL DIVISION CYCLE AND APOPTOSIS REGULATOR PROTEIN 1-RELATED"/>
    <property type="match status" value="1"/>
</dbReference>
<dbReference type="InterPro" id="IPR001878">
    <property type="entry name" value="Znf_CCHC"/>
</dbReference>
<dbReference type="InterPro" id="IPR014891">
    <property type="entry name" value="DWNN_domain"/>
</dbReference>
<evidence type="ECO:0000313" key="11">
    <source>
        <dbReference type="EMBL" id="WZN65858.1"/>
    </source>
</evidence>
<comment type="subcellular location">
    <subcellularLocation>
        <location evidence="1">Nucleus</location>
    </subcellularLocation>
</comment>
<dbReference type="GO" id="GO:0006511">
    <property type="term" value="P:ubiquitin-dependent protein catabolic process"/>
    <property type="evidence" value="ECO:0007669"/>
    <property type="project" value="TreeGrafter"/>
</dbReference>
<dbReference type="EMBL" id="CP151513">
    <property type="protein sequence ID" value="WZN65858.1"/>
    <property type="molecule type" value="Genomic_DNA"/>
</dbReference>
<evidence type="ECO:0000259" key="9">
    <source>
        <dbReference type="PROSITE" id="PS50158"/>
    </source>
</evidence>
<evidence type="ECO:0000256" key="7">
    <source>
        <dbReference type="SAM" id="MobiDB-lite"/>
    </source>
</evidence>
<feature type="compositionally biased region" description="Basic and acidic residues" evidence="7">
    <location>
        <begin position="83"/>
        <end position="95"/>
    </location>
</feature>
<dbReference type="GO" id="GO:0061630">
    <property type="term" value="F:ubiquitin protein ligase activity"/>
    <property type="evidence" value="ECO:0007669"/>
    <property type="project" value="InterPro"/>
</dbReference>
<gene>
    <name evidence="11" type="ORF">HKI87_13g74200</name>
</gene>
<feature type="compositionally biased region" description="Low complexity" evidence="7">
    <location>
        <begin position="372"/>
        <end position="390"/>
    </location>
</feature>
<feature type="domain" description="DWNN" evidence="10">
    <location>
        <begin position="5"/>
        <end position="75"/>
    </location>
</feature>
<evidence type="ECO:0000256" key="6">
    <source>
        <dbReference type="PROSITE-ProRule" id="PRU00047"/>
    </source>
</evidence>
<dbReference type="GO" id="GO:0008270">
    <property type="term" value="F:zinc ion binding"/>
    <property type="evidence" value="ECO:0007669"/>
    <property type="project" value="UniProtKB-KW"/>
</dbReference>
<feature type="region of interest" description="Disordered" evidence="7">
    <location>
        <begin position="336"/>
        <end position="394"/>
    </location>
</feature>
<keyword evidence="2" id="KW-0479">Metal-binding</keyword>
<dbReference type="InterPro" id="IPR025829">
    <property type="entry name" value="Zn_knuckle_CX2CX3GHX4C"/>
</dbReference>
<dbReference type="Gene3D" id="3.30.40.10">
    <property type="entry name" value="Zinc/RING finger domain, C3HC4 (zinc finger)"/>
    <property type="match status" value="1"/>
</dbReference>
<evidence type="ECO:0000256" key="4">
    <source>
        <dbReference type="ARBA" id="ARBA00022833"/>
    </source>
</evidence>
<sequence length="471" mass="51124">MAGVLRYKFKSEISYTNLLFDGQFISVGDLKRQVAEKRGYQSTELSIQKADSRDTYGDDGTLIPRNAQVLITRVPLGPQTKKHIVESRQEKEAERVAQNSRMTAHPGSKQHQDSSFLQPNATAPGQDEAAALSNFVDASYSNWSSEVNAGAGGRFGAGRRKFHSDLPPPNYVCHRCGVGGHWIYNCPTNGNPEYDVKKVKVPVGIPLEKLVSTGEGTIVMPDGTIGDVMVDDRAMAKEATTSFVRPKPAELEVPDDMKCPICGNLMNEAALIMCCQSSFCDNCIRTHLIETGTCPKCGKEDMLCDDVVPNQTMRKEIQKFKLDSLRPTAGLAIEGPKAEGQGLASPASPAGQLPSPGVAPEGQQVASPEAITPGAPAFAASPPATETAPAEQKQRFKVSAFRIPSRDGGAKGGDSSGGKLVDLMKGMNKILPNGPHSFFLEAFCETRGRPLSRRDFQDLQEDFSRRRKRRR</sequence>
<dbReference type="Pfam" id="PF13696">
    <property type="entry name" value="zf-CCHC_2"/>
    <property type="match status" value="1"/>
</dbReference>
<dbReference type="PANTHER" id="PTHR15439">
    <property type="entry name" value="RETINOBLASTOMA-BINDING PROTEIN 6"/>
    <property type="match status" value="1"/>
</dbReference>
<keyword evidence="4" id="KW-0862">Zinc</keyword>
<evidence type="ECO:0000256" key="5">
    <source>
        <dbReference type="ARBA" id="ARBA00023242"/>
    </source>
</evidence>
<evidence type="ECO:0000256" key="2">
    <source>
        <dbReference type="ARBA" id="ARBA00022723"/>
    </source>
</evidence>
<dbReference type="InterPro" id="IPR013083">
    <property type="entry name" value="Znf_RING/FYVE/PHD"/>
</dbReference>
<dbReference type="AlphaFoldDB" id="A0AAX4PHX5"/>
<dbReference type="Gene3D" id="3.10.20.90">
    <property type="entry name" value="Phosphatidylinositol 3-kinase Catalytic Subunit, Chain A, domain 1"/>
    <property type="match status" value="1"/>
</dbReference>
<dbReference type="SUPFAM" id="SSF57756">
    <property type="entry name" value="Retrovirus zinc finger-like domains"/>
    <property type="match status" value="1"/>
</dbReference>
<dbReference type="InterPro" id="IPR033489">
    <property type="entry name" value="RBBP6"/>
</dbReference>
<dbReference type="PROSITE" id="PS50089">
    <property type="entry name" value="ZF_RING_2"/>
    <property type="match status" value="1"/>
</dbReference>
<dbReference type="CDD" id="cd16620">
    <property type="entry name" value="vRING-HC-C4C4_RBBP6"/>
    <property type="match status" value="1"/>
</dbReference>
<feature type="domain" description="CCHC-type" evidence="9">
    <location>
        <begin position="173"/>
        <end position="187"/>
    </location>
</feature>
<reference evidence="11 12" key="1">
    <citation type="submission" date="2024-03" db="EMBL/GenBank/DDBJ databases">
        <title>Complete genome sequence of the green alga Chloropicon roscoffensis RCC1871.</title>
        <authorList>
            <person name="Lemieux C."/>
            <person name="Pombert J.-F."/>
            <person name="Otis C."/>
            <person name="Turmel M."/>
        </authorList>
    </citation>
    <scope>NUCLEOTIDE SEQUENCE [LARGE SCALE GENOMIC DNA]</scope>
    <source>
        <strain evidence="11 12">RCC1871</strain>
    </source>
</reference>
<evidence type="ECO:0000259" key="8">
    <source>
        <dbReference type="PROSITE" id="PS50089"/>
    </source>
</evidence>
<feature type="domain" description="RING-type" evidence="8">
    <location>
        <begin position="259"/>
        <end position="297"/>
    </location>
</feature>
<protein>
    <submittedName>
        <fullName evidence="11">E3 ubiquitin ligase PARAQUAT TOLERANCE</fullName>
    </submittedName>
</protein>
<evidence type="ECO:0000256" key="1">
    <source>
        <dbReference type="ARBA" id="ARBA00004123"/>
    </source>
</evidence>
<evidence type="ECO:0000256" key="3">
    <source>
        <dbReference type="ARBA" id="ARBA00022771"/>
    </source>
</evidence>
<accession>A0AAX4PHX5</accession>
<dbReference type="GO" id="GO:0005634">
    <property type="term" value="C:nucleus"/>
    <property type="evidence" value="ECO:0007669"/>
    <property type="project" value="UniProtKB-SubCell"/>
</dbReference>
<dbReference type="Gene3D" id="4.10.60.10">
    <property type="entry name" value="Zinc finger, CCHC-type"/>
    <property type="match status" value="1"/>
</dbReference>
<organism evidence="11 12">
    <name type="scientific">Chloropicon roscoffensis</name>
    <dbReference type="NCBI Taxonomy" id="1461544"/>
    <lineage>
        <taxon>Eukaryota</taxon>
        <taxon>Viridiplantae</taxon>
        <taxon>Chlorophyta</taxon>
        <taxon>Chloropicophyceae</taxon>
        <taxon>Chloropicales</taxon>
        <taxon>Chloropicaceae</taxon>
        <taxon>Chloropicon</taxon>
    </lineage>
</organism>
<dbReference type="PROSITE" id="PS50158">
    <property type="entry name" value="ZF_CCHC"/>
    <property type="match status" value="1"/>
</dbReference>
<dbReference type="SMART" id="SM01180">
    <property type="entry name" value="DWNN"/>
    <property type="match status" value="1"/>
</dbReference>
<proteinExistence type="predicted"/>
<keyword evidence="5" id="KW-0539">Nucleus</keyword>
<feature type="compositionally biased region" description="Polar residues" evidence="7">
    <location>
        <begin position="113"/>
        <end position="123"/>
    </location>
</feature>
<dbReference type="GO" id="GO:0006397">
    <property type="term" value="P:mRNA processing"/>
    <property type="evidence" value="ECO:0007669"/>
    <property type="project" value="InterPro"/>
</dbReference>
<dbReference type="SUPFAM" id="SSF57850">
    <property type="entry name" value="RING/U-box"/>
    <property type="match status" value="1"/>
</dbReference>
<evidence type="ECO:0000259" key="10">
    <source>
        <dbReference type="PROSITE" id="PS51282"/>
    </source>
</evidence>
<dbReference type="GO" id="GO:0003676">
    <property type="term" value="F:nucleic acid binding"/>
    <property type="evidence" value="ECO:0007669"/>
    <property type="project" value="InterPro"/>
</dbReference>
<feature type="region of interest" description="Disordered" evidence="7">
    <location>
        <begin position="450"/>
        <end position="471"/>
    </location>
</feature>
<dbReference type="PROSITE" id="PS51282">
    <property type="entry name" value="DWNN"/>
    <property type="match status" value="1"/>
</dbReference>
<dbReference type="InterPro" id="IPR036875">
    <property type="entry name" value="Znf_CCHC_sf"/>
</dbReference>
<dbReference type="GO" id="GO:0016567">
    <property type="term" value="P:protein ubiquitination"/>
    <property type="evidence" value="ECO:0007669"/>
    <property type="project" value="InterPro"/>
</dbReference>
<feature type="region of interest" description="Disordered" evidence="7">
    <location>
        <begin position="82"/>
        <end position="126"/>
    </location>
</feature>
<evidence type="ECO:0000313" key="12">
    <source>
        <dbReference type="Proteomes" id="UP001472866"/>
    </source>
</evidence>
<keyword evidence="3 6" id="KW-0863">Zinc-finger</keyword>
<dbReference type="InterPro" id="IPR001841">
    <property type="entry name" value="Znf_RING"/>
</dbReference>
<name>A0AAX4PHX5_9CHLO</name>
<keyword evidence="12" id="KW-1185">Reference proteome</keyword>